<dbReference type="Proteomes" id="UP000199310">
    <property type="component" value="Unassembled WGS sequence"/>
</dbReference>
<dbReference type="RefSeq" id="WP_089898343.1">
    <property type="nucleotide sequence ID" value="NZ_FOJG01000002.1"/>
</dbReference>
<name>A0A1I0S859_9BACT</name>
<dbReference type="InterPro" id="IPR006116">
    <property type="entry name" value="NT_2-5OAS_ClassI-CCAase"/>
</dbReference>
<evidence type="ECO:0000256" key="1">
    <source>
        <dbReference type="ARBA" id="ARBA00023118"/>
    </source>
</evidence>
<evidence type="ECO:0000313" key="3">
    <source>
        <dbReference type="Proteomes" id="UP000199310"/>
    </source>
</evidence>
<reference evidence="3" key="1">
    <citation type="submission" date="2016-10" db="EMBL/GenBank/DDBJ databases">
        <authorList>
            <person name="Varghese N."/>
            <person name="Submissions S."/>
        </authorList>
    </citation>
    <scope>NUCLEOTIDE SEQUENCE [LARGE SCALE GENOMIC DNA]</scope>
    <source>
        <strain evidence="3">DSM 3695</strain>
    </source>
</reference>
<protein>
    <recommendedName>
        <fullName evidence="4">Nucleotidyltransferase</fullName>
    </recommendedName>
</protein>
<proteinExistence type="predicted"/>
<dbReference type="CDD" id="cd05400">
    <property type="entry name" value="NT_2-5OAS_ClassI-CCAase"/>
    <property type="match status" value="1"/>
</dbReference>
<evidence type="ECO:0000313" key="2">
    <source>
        <dbReference type="EMBL" id="SEW51884.1"/>
    </source>
</evidence>
<dbReference type="GO" id="GO:0016779">
    <property type="term" value="F:nucleotidyltransferase activity"/>
    <property type="evidence" value="ECO:0007669"/>
    <property type="project" value="InterPro"/>
</dbReference>
<keyword evidence="3" id="KW-1185">Reference proteome</keyword>
<dbReference type="AlphaFoldDB" id="A0A1I0S859"/>
<dbReference type="Pfam" id="PF18144">
    <property type="entry name" value="SMODS"/>
    <property type="match status" value="1"/>
</dbReference>
<dbReference type="STRING" id="29529.SAMN04488122_4564"/>
<sequence>MLIFKEKNTQLDDLLDKMAESIQLNRTRKEKMEEAYAAVCNWLKDDDEFFKDVDFEVYPQGSVKTGTTIRPNIGDEFDLDIVVHLQLDWQKHTPSYIYNQLKRRLMASGTYAEMIELKNRCIRLNYAGEFHMDILPGCQRTYSDEDRILVPDRALGKWTPSSPRAYAKWFIDRANSIETSLLEKAYSLEDLPPDSFMDKKPLQRAVQLIKKARDVFFDDDEDYAPSSIILTTLAGHYYQNDDSIFGAISGIMTGISQLITSSKDSQFKLYNPVDITEEFTDKWNNDKKHYTQFKLFVNHFNSVWSELQTGRLTILQEDELIKSLFGDAAYDKAIRLQAELVEKYRANQKLLMEKKTGILTSASVAGTIPVPKNTFDGRKI</sequence>
<dbReference type="OrthoDB" id="1118920at2"/>
<gene>
    <name evidence="2" type="ORF">SAMN04488122_4564</name>
</gene>
<dbReference type="GO" id="GO:0051607">
    <property type="term" value="P:defense response to virus"/>
    <property type="evidence" value="ECO:0007669"/>
    <property type="project" value="UniProtKB-KW"/>
</dbReference>
<organism evidence="2 3">
    <name type="scientific">Chitinophaga arvensicola</name>
    <dbReference type="NCBI Taxonomy" id="29529"/>
    <lineage>
        <taxon>Bacteria</taxon>
        <taxon>Pseudomonadati</taxon>
        <taxon>Bacteroidota</taxon>
        <taxon>Chitinophagia</taxon>
        <taxon>Chitinophagales</taxon>
        <taxon>Chitinophagaceae</taxon>
        <taxon>Chitinophaga</taxon>
    </lineage>
</organism>
<evidence type="ECO:0008006" key="4">
    <source>
        <dbReference type="Google" id="ProtNLM"/>
    </source>
</evidence>
<dbReference type="EMBL" id="FOJG01000002">
    <property type="protein sequence ID" value="SEW51884.1"/>
    <property type="molecule type" value="Genomic_DNA"/>
</dbReference>
<dbReference type="SUPFAM" id="SSF81301">
    <property type="entry name" value="Nucleotidyltransferase"/>
    <property type="match status" value="1"/>
</dbReference>
<accession>A0A1I0S859</accession>
<keyword evidence="1" id="KW-0051">Antiviral defense</keyword>
<dbReference type="Gene3D" id="3.30.460.10">
    <property type="entry name" value="Beta Polymerase, domain 2"/>
    <property type="match status" value="1"/>
</dbReference>
<dbReference type="InterPro" id="IPR043519">
    <property type="entry name" value="NT_sf"/>
</dbReference>